<name>A0A9X3N2N6_9ACTN</name>
<protein>
    <submittedName>
        <fullName evidence="4">Superoxide dismutase family protein</fullName>
    </submittedName>
</protein>
<comment type="caution">
    <text evidence="4">The sequence shown here is derived from an EMBL/GenBank/DDBJ whole genome shotgun (WGS) entry which is preliminary data.</text>
</comment>
<dbReference type="Proteomes" id="UP001147653">
    <property type="component" value="Unassembled WGS sequence"/>
</dbReference>
<dbReference type="AlphaFoldDB" id="A0A9X3N2N6"/>
<feature type="region of interest" description="Disordered" evidence="2">
    <location>
        <begin position="146"/>
        <end position="169"/>
    </location>
</feature>
<evidence type="ECO:0000313" key="4">
    <source>
        <dbReference type="EMBL" id="MDA0178720.1"/>
    </source>
</evidence>
<evidence type="ECO:0000256" key="1">
    <source>
        <dbReference type="ARBA" id="ARBA00010457"/>
    </source>
</evidence>
<gene>
    <name evidence="4" type="ORF">OJ997_00310</name>
</gene>
<feature type="signal peptide" evidence="3">
    <location>
        <begin position="1"/>
        <end position="24"/>
    </location>
</feature>
<reference evidence="4" key="1">
    <citation type="submission" date="2022-10" db="EMBL/GenBank/DDBJ databases">
        <title>The WGS of Solirubrobacter phytolaccae KCTC 29190.</title>
        <authorList>
            <person name="Jiang Z."/>
        </authorList>
    </citation>
    <scope>NUCLEOTIDE SEQUENCE</scope>
    <source>
        <strain evidence="4">KCTC 29190</strain>
    </source>
</reference>
<dbReference type="InterPro" id="IPR036423">
    <property type="entry name" value="SOD-like_Cu/Zn_dom_sf"/>
</dbReference>
<evidence type="ECO:0000256" key="3">
    <source>
        <dbReference type="SAM" id="SignalP"/>
    </source>
</evidence>
<sequence length="169" mass="17342">MLRRVIAAGAATLVLPVCATSAHAATVTAKATFTAATDTFKPVNNTSPRGTVTFRQTDNGPITATGTVTGLTANRAYLTVPYSDGVCAPLPGVTAFPSATWTTNANGAATFSVTVNPQAINPLAMFTLDQTHSISIREALVPGQTTGPLTTPSIPNPITEACDTDPVVR</sequence>
<dbReference type="RefSeq" id="WP_270022975.1">
    <property type="nucleotide sequence ID" value="NZ_JAPDDP010000001.1"/>
</dbReference>
<evidence type="ECO:0000313" key="5">
    <source>
        <dbReference type="Proteomes" id="UP001147653"/>
    </source>
</evidence>
<dbReference type="GO" id="GO:0046872">
    <property type="term" value="F:metal ion binding"/>
    <property type="evidence" value="ECO:0007669"/>
    <property type="project" value="InterPro"/>
</dbReference>
<keyword evidence="5" id="KW-1185">Reference proteome</keyword>
<dbReference type="GO" id="GO:0006801">
    <property type="term" value="P:superoxide metabolic process"/>
    <property type="evidence" value="ECO:0007669"/>
    <property type="project" value="InterPro"/>
</dbReference>
<evidence type="ECO:0000256" key="2">
    <source>
        <dbReference type="SAM" id="MobiDB-lite"/>
    </source>
</evidence>
<dbReference type="EMBL" id="JAPDDP010000001">
    <property type="protein sequence ID" value="MDA0178720.1"/>
    <property type="molecule type" value="Genomic_DNA"/>
</dbReference>
<comment type="similarity">
    <text evidence="1">Belongs to the Cu-Zn superoxide dismutase family.</text>
</comment>
<proteinExistence type="inferred from homology"/>
<dbReference type="SUPFAM" id="SSF49329">
    <property type="entry name" value="Cu,Zn superoxide dismutase-like"/>
    <property type="match status" value="1"/>
</dbReference>
<organism evidence="4 5">
    <name type="scientific">Solirubrobacter phytolaccae</name>
    <dbReference type="NCBI Taxonomy" id="1404360"/>
    <lineage>
        <taxon>Bacteria</taxon>
        <taxon>Bacillati</taxon>
        <taxon>Actinomycetota</taxon>
        <taxon>Thermoleophilia</taxon>
        <taxon>Solirubrobacterales</taxon>
        <taxon>Solirubrobacteraceae</taxon>
        <taxon>Solirubrobacter</taxon>
    </lineage>
</organism>
<keyword evidence="3" id="KW-0732">Signal</keyword>
<accession>A0A9X3N2N6</accession>
<feature type="chain" id="PRO_5040991733" evidence="3">
    <location>
        <begin position="25"/>
        <end position="169"/>
    </location>
</feature>